<organism evidence="1 2">
    <name type="scientific">Tagetes erecta</name>
    <name type="common">African marigold</name>
    <dbReference type="NCBI Taxonomy" id="13708"/>
    <lineage>
        <taxon>Eukaryota</taxon>
        <taxon>Viridiplantae</taxon>
        <taxon>Streptophyta</taxon>
        <taxon>Embryophyta</taxon>
        <taxon>Tracheophyta</taxon>
        <taxon>Spermatophyta</taxon>
        <taxon>Magnoliopsida</taxon>
        <taxon>eudicotyledons</taxon>
        <taxon>Gunneridae</taxon>
        <taxon>Pentapetalae</taxon>
        <taxon>asterids</taxon>
        <taxon>campanulids</taxon>
        <taxon>Asterales</taxon>
        <taxon>Asteraceae</taxon>
        <taxon>Asteroideae</taxon>
        <taxon>Heliantheae alliance</taxon>
        <taxon>Tageteae</taxon>
        <taxon>Tagetes</taxon>
    </lineage>
</organism>
<evidence type="ECO:0000313" key="1">
    <source>
        <dbReference type="EMBL" id="KAK1423976.1"/>
    </source>
</evidence>
<dbReference type="AlphaFoldDB" id="A0AAD8NX62"/>
<evidence type="ECO:0000313" key="2">
    <source>
        <dbReference type="Proteomes" id="UP001229421"/>
    </source>
</evidence>
<comment type="caution">
    <text evidence="1">The sequence shown here is derived from an EMBL/GenBank/DDBJ whole genome shotgun (WGS) entry which is preliminary data.</text>
</comment>
<dbReference type="EMBL" id="JAUHHV010000005">
    <property type="protein sequence ID" value="KAK1423976.1"/>
    <property type="molecule type" value="Genomic_DNA"/>
</dbReference>
<proteinExistence type="predicted"/>
<accession>A0AAD8NX62</accession>
<keyword evidence="2" id="KW-1185">Reference proteome</keyword>
<reference evidence="1" key="1">
    <citation type="journal article" date="2023" name="bioRxiv">
        <title>Improved chromosome-level genome assembly for marigold (Tagetes erecta).</title>
        <authorList>
            <person name="Jiang F."/>
            <person name="Yuan L."/>
            <person name="Wang S."/>
            <person name="Wang H."/>
            <person name="Xu D."/>
            <person name="Wang A."/>
            <person name="Fan W."/>
        </authorList>
    </citation>
    <scope>NUCLEOTIDE SEQUENCE</scope>
    <source>
        <strain evidence="1">WSJ</strain>
        <tissue evidence="1">Leaf</tissue>
    </source>
</reference>
<gene>
    <name evidence="1" type="ORF">QVD17_19287</name>
</gene>
<name>A0AAD8NX62_TARER</name>
<dbReference type="Proteomes" id="UP001229421">
    <property type="component" value="Unassembled WGS sequence"/>
</dbReference>
<protein>
    <submittedName>
        <fullName evidence="1">Uncharacterized protein</fullName>
    </submittedName>
</protein>
<sequence>MYECITTVDGFMQIAVTMTKGLIHKEQVMKYVTGDGGGGGRDGFILPSQLFHLLLHLHSRSHRPTSCIIFKHSNQNRESVFNDSSSGRIFIVNRFARILVPRKQIDAEQISGTSQAQSTKVAKFCAERLHEVIAEERDQEANDEFKWQQR</sequence>